<comment type="caution">
    <text evidence="1">The sequence shown here is derived from an EMBL/GenBank/DDBJ whole genome shotgun (WGS) entry which is preliminary data.</text>
</comment>
<keyword evidence="2" id="KW-1185">Reference proteome</keyword>
<dbReference type="EMBL" id="REGN01013268">
    <property type="protein sequence ID" value="RMZ94140.1"/>
    <property type="molecule type" value="Genomic_DNA"/>
</dbReference>
<name>A0A3M7P5P8_BRAPC</name>
<reference evidence="1 2" key="1">
    <citation type="journal article" date="2018" name="Sci. Rep.">
        <title>Genomic signatures of local adaptation to the degree of environmental predictability in rotifers.</title>
        <authorList>
            <person name="Franch-Gras L."/>
            <person name="Hahn C."/>
            <person name="Garcia-Roger E.M."/>
            <person name="Carmona M.J."/>
            <person name="Serra M."/>
            <person name="Gomez A."/>
        </authorList>
    </citation>
    <scope>NUCLEOTIDE SEQUENCE [LARGE SCALE GENOMIC DNA]</scope>
    <source>
        <strain evidence="1">HYR1</strain>
    </source>
</reference>
<evidence type="ECO:0000313" key="2">
    <source>
        <dbReference type="Proteomes" id="UP000276133"/>
    </source>
</evidence>
<gene>
    <name evidence="1" type="ORF">BpHYR1_051817</name>
</gene>
<accession>A0A3M7P5P8</accession>
<protein>
    <submittedName>
        <fullName evidence="1">Uncharacterized protein</fullName>
    </submittedName>
</protein>
<evidence type="ECO:0000313" key="1">
    <source>
        <dbReference type="EMBL" id="RMZ94140.1"/>
    </source>
</evidence>
<sequence length="227" mass="26986">MLIDSFTNQNHWLVASYSLSLSSWHTSHFHSSYNFFSWYDFVPSDDFLSWHNFVPSSNCFSWHNFLNRLNFLHSLLDFNSDRLAANNWLAAQDLFALQSNRIFIPFILDEFLEVKAADMQPITKLIEKFTSRNCFIVGFEEISRQESDSFYFVLVCWFRLNDVLKRFLNVLKKLTLFKTEFPPAWFAANKCRAIKKKLVDFIVTSKFVPAAENKRKLTFWIRNRDNL</sequence>
<proteinExistence type="predicted"/>
<dbReference type="AlphaFoldDB" id="A0A3M7P5P8"/>
<dbReference type="Proteomes" id="UP000276133">
    <property type="component" value="Unassembled WGS sequence"/>
</dbReference>
<organism evidence="1 2">
    <name type="scientific">Brachionus plicatilis</name>
    <name type="common">Marine rotifer</name>
    <name type="synonym">Brachionus muelleri</name>
    <dbReference type="NCBI Taxonomy" id="10195"/>
    <lineage>
        <taxon>Eukaryota</taxon>
        <taxon>Metazoa</taxon>
        <taxon>Spiralia</taxon>
        <taxon>Gnathifera</taxon>
        <taxon>Rotifera</taxon>
        <taxon>Eurotatoria</taxon>
        <taxon>Monogononta</taxon>
        <taxon>Pseudotrocha</taxon>
        <taxon>Ploima</taxon>
        <taxon>Brachionidae</taxon>
        <taxon>Brachionus</taxon>
    </lineage>
</organism>